<reference evidence="5 6" key="1">
    <citation type="journal article" date="2008" name="J. Bacteriol.">
        <title>'Candidatus Cloacamonas acidaminovorans': genome sequence reconstruction provides a first glimpse of a new bacterial division.</title>
        <authorList>
            <person name="Pelletier E."/>
            <person name="Kreimeyer A."/>
            <person name="Bocs S."/>
            <person name="Rouy Z."/>
            <person name="Gyapay G."/>
            <person name="Chouari R."/>
            <person name="Riviere D."/>
            <person name="Ganesan A."/>
            <person name="Daegelen P."/>
            <person name="Sghir A."/>
            <person name="Cohen G.N."/>
            <person name="Medigue C."/>
            <person name="Weissenbach J."/>
            <person name="Le Paslier D."/>
        </authorList>
    </citation>
    <scope>NUCLEOTIDE SEQUENCE [LARGE SCALE GENOMIC DNA]</scope>
    <source>
        <strain evidence="6">Evry</strain>
    </source>
</reference>
<dbReference type="KEGG" id="caci:CLOAM0583"/>
<dbReference type="Pfam" id="PF15780">
    <property type="entry name" value="ASH"/>
    <property type="match status" value="1"/>
</dbReference>
<dbReference type="Proteomes" id="UP000002019">
    <property type="component" value="Chromosome"/>
</dbReference>
<dbReference type="eggNOG" id="COG1470">
    <property type="taxonomic scope" value="Bacteria"/>
</dbReference>
<dbReference type="HOGENOM" id="CLU_348425_0_0_0"/>
<evidence type="ECO:0000313" key="6">
    <source>
        <dbReference type="Proteomes" id="UP000002019"/>
    </source>
</evidence>
<evidence type="ECO:0000256" key="1">
    <source>
        <dbReference type="ARBA" id="ARBA00004496"/>
    </source>
</evidence>
<dbReference type="NCBIfam" id="NF038128">
    <property type="entry name" value="choice_anch_J"/>
    <property type="match status" value="1"/>
</dbReference>
<accession>B0VGN1</accession>
<dbReference type="Gene3D" id="2.60.40.10">
    <property type="entry name" value="Immunoglobulins"/>
    <property type="match status" value="2"/>
</dbReference>
<dbReference type="InterPro" id="IPR026444">
    <property type="entry name" value="Secre_tail"/>
</dbReference>
<dbReference type="EMBL" id="CU466930">
    <property type="protein sequence ID" value="CAO80468.1"/>
    <property type="molecule type" value="Genomic_DNA"/>
</dbReference>
<dbReference type="Gene3D" id="2.60.120.260">
    <property type="entry name" value="Galactose-binding domain-like"/>
    <property type="match status" value="1"/>
</dbReference>
<dbReference type="NCBIfam" id="TIGR04183">
    <property type="entry name" value="Por_Secre_tail"/>
    <property type="match status" value="1"/>
</dbReference>
<dbReference type="InterPro" id="IPR013783">
    <property type="entry name" value="Ig-like_fold"/>
</dbReference>
<dbReference type="Gene3D" id="2.60.120.200">
    <property type="match status" value="1"/>
</dbReference>
<feature type="domain" description="Abnormal spindle-like microcephaly-associated protein ASH" evidence="4">
    <location>
        <begin position="217"/>
        <end position="299"/>
    </location>
</feature>
<dbReference type="OrthoDB" id="1113525at2"/>
<protein>
    <recommendedName>
        <fullName evidence="7">FlgD Ig-like domain-containing protein</fullName>
    </recommendedName>
</protein>
<evidence type="ECO:0000256" key="2">
    <source>
        <dbReference type="ARBA" id="ARBA00022490"/>
    </source>
</evidence>
<evidence type="ECO:0008006" key="7">
    <source>
        <dbReference type="Google" id="ProtNLM"/>
    </source>
</evidence>
<comment type="subcellular location">
    <subcellularLocation>
        <location evidence="1">Cytoplasm</location>
    </subcellularLocation>
</comment>
<sequence>MKANITHSSNWPYSTTIYWTVFTLNGTQEVQGTEWSFTTAADPTRSIPYLETFDASTSLPANWTGSFSVSSSHGVSSNGLYKNLYSYSTSAYVTTPPVGPLTDNTTLQFDYRYVEFTGYPNTAHTLVAGDKLEIQISTDGTTFTTIHTIDSSNHITSTSFATCSVPITQAKVSQGDIIKAKFLATRGGGDYYLDIDNVYFRHISAEPAISITPESKSFGELQINTVSSAQVFTIKNDGGGTLTINPAIELIGANVDQFQLTDTNSYPCELGSGETITVSVAFAPTSLGEKTASLTIVDNLSKTEHNIPLTGTGADYSISVPYLNDFQSNINGWTILDVNNDGKKWTLTEEISPNKAMKIVYNPSLTMDDWFITPPISLTKDTTYNIRYEYRVESDTYPENLGVYIGSSPTPAALNTLLNDHFEISNTTFSLEQATFTPQTTGIYYIGFHGYSDADMYNLYVDNFRITFENSDIVSGIASGGNVSIIIPPVHSISPTIDISNLPQSDATVTVIAGYADVDLPNAGLSLTLTGTSFSGAIITINHNLGFVPAQIAYRIEPGTWNLLTSSSPGVSNWNETTVTFTLSGKAAGDLCFVFPQQEGQTLPVTLSNFTAVVTSENFVNIAWMAETETNHSGYNIFRNEAKDLENAVKINAQLIDKGTAVGTQISYLYTDFEVYTNMVYYYWLESVALDGTSQFYGPLTVTIGDPTQEPMPPSVPMVTKLYNAFPNPFNPNTNIRYSLKEAGKVKIEIYNMKGQRIKTFTQEHNSPGYYQVSWDGRDENGRSVASGIYLYRLTTGKYTSAKKMVLAK</sequence>
<dbReference type="RefSeq" id="WP_015424328.1">
    <property type="nucleotide sequence ID" value="NC_020449.1"/>
</dbReference>
<name>B0VGN1_CLOAI</name>
<dbReference type="Pfam" id="PF13860">
    <property type="entry name" value="FlgD_ig"/>
    <property type="match status" value="1"/>
</dbReference>
<dbReference type="STRING" id="459349.CLOAM0583"/>
<evidence type="ECO:0000259" key="4">
    <source>
        <dbReference type="Pfam" id="PF15780"/>
    </source>
</evidence>
<dbReference type="AlphaFoldDB" id="B0VGN1"/>
<dbReference type="eggNOG" id="COG1404">
    <property type="taxonomic scope" value="Bacteria"/>
</dbReference>
<dbReference type="Gene3D" id="2.60.40.4070">
    <property type="match status" value="1"/>
</dbReference>
<evidence type="ECO:0000313" key="5">
    <source>
        <dbReference type="EMBL" id="CAO80468.1"/>
    </source>
</evidence>
<dbReference type="NCBIfam" id="NF012200">
    <property type="entry name" value="choice_anch_D"/>
    <property type="match status" value="1"/>
</dbReference>
<dbReference type="InterPro" id="IPR025965">
    <property type="entry name" value="FlgD/Vpr_Ig-like"/>
</dbReference>
<keyword evidence="2" id="KW-0963">Cytoplasm</keyword>
<dbReference type="InterPro" id="IPR031549">
    <property type="entry name" value="ASH"/>
</dbReference>
<organism evidence="5 6">
    <name type="scientific">Cloacimonas acidaminovorans (strain Evry)</name>
    <dbReference type="NCBI Taxonomy" id="459349"/>
    <lineage>
        <taxon>Bacteria</taxon>
        <taxon>Pseudomonadati</taxon>
        <taxon>Candidatus Cloacimonadota</taxon>
        <taxon>Candidatus Cloacimonadia</taxon>
        <taxon>Candidatus Cloacimonadales</taxon>
        <taxon>Candidatus Cloacimonadaceae</taxon>
        <taxon>Candidatus Cloacimonas</taxon>
    </lineage>
</organism>
<evidence type="ECO:0000259" key="3">
    <source>
        <dbReference type="Pfam" id="PF13860"/>
    </source>
</evidence>
<proteinExistence type="predicted"/>
<gene>
    <name evidence="5" type="ordered locus">CLOAM0583</name>
</gene>
<keyword evidence="6" id="KW-1185">Reference proteome</keyword>
<feature type="domain" description="FlgD/Vpr Ig-like" evidence="3">
    <location>
        <begin position="741"/>
        <end position="795"/>
    </location>
</feature>